<keyword evidence="4" id="KW-0808">Transferase</keyword>
<dbReference type="GO" id="GO:0005737">
    <property type="term" value="C:cytoplasm"/>
    <property type="evidence" value="ECO:0007669"/>
    <property type="project" value="TreeGrafter"/>
</dbReference>
<evidence type="ECO:0000256" key="1">
    <source>
        <dbReference type="ARBA" id="ARBA00022741"/>
    </source>
</evidence>
<dbReference type="InterPro" id="IPR011009">
    <property type="entry name" value="Kinase-like_dom_sf"/>
</dbReference>
<keyword evidence="5" id="KW-1185">Reference proteome</keyword>
<keyword evidence="2" id="KW-0067">ATP-binding</keyword>
<evidence type="ECO:0000313" key="4">
    <source>
        <dbReference type="EMBL" id="OHT01717.1"/>
    </source>
</evidence>
<sequence length="387" mass="44595">MRLYFLHYTNPLFKNSLSTWLKLTFLKSGCKFCFVRDIQFLFSRNIMPIDRTGNNTQIEFTSRIHQYTLLHTLGRGPSSVVKLAEDFEGKQFALKLMPLTEIKEKGSYNAIISDIKLSQTFNHPSILKIFEYFEENDIFIVVMEYCAKGTLMRVISEQERLSENLARFYFEKLIDGIIYLHGVKIVHRQLTLESVLITEDDEVKITHFSCAHKIVQHQLLTTQCGTPIFAAPEVIKNRPYDGTKSDMWSLGVILYSMVAGQMPWTEKNPAELMNQIVSAKYQILPEFSAFLVDILTSLLVVQPELRLSATDTKVHPWIKEELVLEARTKMSKAMRVPRRSYASSMGSHQTSSADMHNSLTKGVSRMIIPQRSRKQARYIVMSQTLFK</sequence>
<feature type="domain" description="Protein kinase" evidence="3">
    <location>
        <begin position="67"/>
        <end position="318"/>
    </location>
</feature>
<dbReference type="GO" id="GO:0005524">
    <property type="term" value="F:ATP binding"/>
    <property type="evidence" value="ECO:0007669"/>
    <property type="project" value="UniProtKB-KW"/>
</dbReference>
<organism evidence="4 5">
    <name type="scientific">Tritrichomonas foetus</name>
    <dbReference type="NCBI Taxonomy" id="1144522"/>
    <lineage>
        <taxon>Eukaryota</taxon>
        <taxon>Metamonada</taxon>
        <taxon>Parabasalia</taxon>
        <taxon>Tritrichomonadida</taxon>
        <taxon>Tritrichomonadidae</taxon>
        <taxon>Tritrichomonas</taxon>
    </lineage>
</organism>
<gene>
    <name evidence="4" type="ORF">TRFO_31324</name>
</gene>
<dbReference type="GO" id="GO:0035556">
    <property type="term" value="P:intracellular signal transduction"/>
    <property type="evidence" value="ECO:0007669"/>
    <property type="project" value="TreeGrafter"/>
</dbReference>
<reference evidence="4" key="1">
    <citation type="submission" date="2016-10" db="EMBL/GenBank/DDBJ databases">
        <authorList>
            <person name="Benchimol M."/>
            <person name="Almeida L.G."/>
            <person name="Vasconcelos A.T."/>
            <person name="Perreira-Neves A."/>
            <person name="Rosa I.A."/>
            <person name="Tasca T."/>
            <person name="Bogo M.R."/>
            <person name="de Souza W."/>
        </authorList>
    </citation>
    <scope>NUCLEOTIDE SEQUENCE [LARGE SCALE GENOMIC DNA]</scope>
    <source>
        <strain evidence="4">K</strain>
    </source>
</reference>
<comment type="caution">
    <text evidence="4">The sequence shown here is derived from an EMBL/GenBank/DDBJ whole genome shotgun (WGS) entry which is preliminary data.</text>
</comment>
<evidence type="ECO:0000313" key="5">
    <source>
        <dbReference type="Proteomes" id="UP000179807"/>
    </source>
</evidence>
<dbReference type="OrthoDB" id="419455at2759"/>
<proteinExistence type="predicted"/>
<evidence type="ECO:0000256" key="2">
    <source>
        <dbReference type="ARBA" id="ARBA00022840"/>
    </source>
</evidence>
<protein>
    <submittedName>
        <fullName evidence="4">CAMK family protein kinase</fullName>
    </submittedName>
</protein>
<dbReference type="PANTHER" id="PTHR24346">
    <property type="entry name" value="MAP/MICROTUBULE AFFINITY-REGULATING KINASE"/>
    <property type="match status" value="1"/>
</dbReference>
<keyword evidence="4" id="KW-0418">Kinase</keyword>
<dbReference type="Gene3D" id="1.10.510.10">
    <property type="entry name" value="Transferase(Phosphotransferase) domain 1"/>
    <property type="match status" value="1"/>
</dbReference>
<dbReference type="GeneID" id="94842575"/>
<dbReference type="SUPFAM" id="SSF56112">
    <property type="entry name" value="Protein kinase-like (PK-like)"/>
    <property type="match status" value="1"/>
</dbReference>
<dbReference type="Pfam" id="PF00069">
    <property type="entry name" value="Pkinase"/>
    <property type="match status" value="1"/>
</dbReference>
<dbReference type="EMBL" id="MLAK01000897">
    <property type="protein sequence ID" value="OHT01717.1"/>
    <property type="molecule type" value="Genomic_DNA"/>
</dbReference>
<accession>A0A1J4JWR6</accession>
<dbReference type="Proteomes" id="UP000179807">
    <property type="component" value="Unassembled WGS sequence"/>
</dbReference>
<keyword evidence="1" id="KW-0547">Nucleotide-binding</keyword>
<dbReference type="PROSITE" id="PS50011">
    <property type="entry name" value="PROTEIN_KINASE_DOM"/>
    <property type="match status" value="1"/>
</dbReference>
<name>A0A1J4JWR6_9EUKA</name>
<dbReference type="AlphaFoldDB" id="A0A1J4JWR6"/>
<dbReference type="RefSeq" id="XP_068354853.1">
    <property type="nucleotide sequence ID" value="XM_068507871.1"/>
</dbReference>
<dbReference type="VEuPathDB" id="TrichDB:TRFO_31324"/>
<dbReference type="GO" id="GO:0004674">
    <property type="term" value="F:protein serine/threonine kinase activity"/>
    <property type="evidence" value="ECO:0007669"/>
    <property type="project" value="TreeGrafter"/>
</dbReference>
<dbReference type="PANTHER" id="PTHR24346:SF30">
    <property type="entry name" value="MATERNAL EMBRYONIC LEUCINE ZIPPER KINASE"/>
    <property type="match status" value="1"/>
</dbReference>
<dbReference type="InterPro" id="IPR000719">
    <property type="entry name" value="Prot_kinase_dom"/>
</dbReference>
<evidence type="ECO:0000259" key="3">
    <source>
        <dbReference type="PROSITE" id="PS50011"/>
    </source>
</evidence>
<dbReference type="FunFam" id="1.10.510.10:FF:000571">
    <property type="entry name" value="Maternal embryonic leucine zipper kinase"/>
    <property type="match status" value="1"/>
</dbReference>